<feature type="region of interest" description="Disordered" evidence="8">
    <location>
        <begin position="684"/>
        <end position="797"/>
    </location>
</feature>
<dbReference type="GO" id="GO:0008270">
    <property type="term" value="F:zinc ion binding"/>
    <property type="evidence" value="ECO:0007669"/>
    <property type="project" value="InterPro"/>
</dbReference>
<dbReference type="Pfam" id="PF04082">
    <property type="entry name" value="Fungal_trans"/>
    <property type="match status" value="1"/>
</dbReference>
<keyword evidence="6" id="KW-0804">Transcription</keyword>
<dbReference type="GO" id="GO:0006351">
    <property type="term" value="P:DNA-templated transcription"/>
    <property type="evidence" value="ECO:0007669"/>
    <property type="project" value="InterPro"/>
</dbReference>
<feature type="region of interest" description="Disordered" evidence="8">
    <location>
        <begin position="888"/>
        <end position="910"/>
    </location>
</feature>
<feature type="compositionally biased region" description="Polar residues" evidence="8">
    <location>
        <begin position="773"/>
        <end position="797"/>
    </location>
</feature>
<dbReference type="PROSITE" id="PS50048">
    <property type="entry name" value="ZN2_CY6_FUNGAL_2"/>
    <property type="match status" value="1"/>
</dbReference>
<accession>A0A6A6H4C7</accession>
<reference evidence="10" key="1">
    <citation type="journal article" date="2020" name="Stud. Mycol.">
        <title>101 Dothideomycetes genomes: a test case for predicting lifestyles and emergence of pathogens.</title>
        <authorList>
            <person name="Haridas S."/>
            <person name="Albert R."/>
            <person name="Binder M."/>
            <person name="Bloem J."/>
            <person name="Labutti K."/>
            <person name="Salamov A."/>
            <person name="Andreopoulos B."/>
            <person name="Baker S."/>
            <person name="Barry K."/>
            <person name="Bills G."/>
            <person name="Bluhm B."/>
            <person name="Cannon C."/>
            <person name="Castanera R."/>
            <person name="Culley D."/>
            <person name="Daum C."/>
            <person name="Ezra D."/>
            <person name="Gonzalez J."/>
            <person name="Henrissat B."/>
            <person name="Kuo A."/>
            <person name="Liang C."/>
            <person name="Lipzen A."/>
            <person name="Lutzoni F."/>
            <person name="Magnuson J."/>
            <person name="Mondo S."/>
            <person name="Nolan M."/>
            <person name="Ohm R."/>
            <person name="Pangilinan J."/>
            <person name="Park H.-J."/>
            <person name="Ramirez L."/>
            <person name="Alfaro M."/>
            <person name="Sun H."/>
            <person name="Tritt A."/>
            <person name="Yoshinaga Y."/>
            <person name="Zwiers L.-H."/>
            <person name="Turgeon B."/>
            <person name="Goodwin S."/>
            <person name="Spatafora J."/>
            <person name="Crous P."/>
            <person name="Grigoriev I."/>
        </authorList>
    </citation>
    <scope>NUCLEOTIDE SEQUENCE</scope>
    <source>
        <strain evidence="10">Tuck. ex Michener</strain>
    </source>
</reference>
<feature type="domain" description="Zn(2)-C6 fungal-type" evidence="9">
    <location>
        <begin position="65"/>
        <end position="94"/>
    </location>
</feature>
<evidence type="ECO:0000256" key="5">
    <source>
        <dbReference type="ARBA" id="ARBA00023125"/>
    </source>
</evidence>
<dbReference type="Pfam" id="PF00172">
    <property type="entry name" value="Zn_clus"/>
    <property type="match status" value="1"/>
</dbReference>
<dbReference type="SMART" id="SM00906">
    <property type="entry name" value="Fungal_trans"/>
    <property type="match status" value="1"/>
</dbReference>
<dbReference type="SUPFAM" id="SSF57701">
    <property type="entry name" value="Zn2/Cys6 DNA-binding domain"/>
    <property type="match status" value="1"/>
</dbReference>
<dbReference type="OrthoDB" id="422427at2759"/>
<dbReference type="CDD" id="cd12148">
    <property type="entry name" value="fungal_TF_MHR"/>
    <property type="match status" value="1"/>
</dbReference>
<dbReference type="InterPro" id="IPR001138">
    <property type="entry name" value="Zn2Cys6_DnaBD"/>
</dbReference>
<dbReference type="EMBL" id="ML991811">
    <property type="protein sequence ID" value="KAF2232946.1"/>
    <property type="molecule type" value="Genomic_DNA"/>
</dbReference>
<evidence type="ECO:0000256" key="3">
    <source>
        <dbReference type="ARBA" id="ARBA00022833"/>
    </source>
</evidence>
<dbReference type="InterPro" id="IPR036864">
    <property type="entry name" value="Zn2-C6_fun-type_DNA-bd_sf"/>
</dbReference>
<evidence type="ECO:0000313" key="11">
    <source>
        <dbReference type="Proteomes" id="UP000800092"/>
    </source>
</evidence>
<evidence type="ECO:0000256" key="1">
    <source>
        <dbReference type="ARBA" id="ARBA00004123"/>
    </source>
</evidence>
<evidence type="ECO:0000256" key="8">
    <source>
        <dbReference type="SAM" id="MobiDB-lite"/>
    </source>
</evidence>
<keyword evidence="2" id="KW-0479">Metal-binding</keyword>
<dbReference type="PANTHER" id="PTHR47540">
    <property type="entry name" value="THIAMINE REPRESSIBLE GENES REGULATORY PROTEIN THI5"/>
    <property type="match status" value="1"/>
</dbReference>
<keyword evidence="11" id="KW-1185">Reference proteome</keyword>
<feature type="compositionally biased region" description="Polar residues" evidence="8">
    <location>
        <begin position="705"/>
        <end position="730"/>
    </location>
</feature>
<dbReference type="InterPro" id="IPR051711">
    <property type="entry name" value="Stress_Response_Reg"/>
</dbReference>
<dbReference type="AlphaFoldDB" id="A0A6A6H4C7"/>
<keyword evidence="7" id="KW-0539">Nucleus</keyword>
<feature type="compositionally biased region" description="Low complexity" evidence="8">
    <location>
        <begin position="890"/>
        <end position="910"/>
    </location>
</feature>
<feature type="compositionally biased region" description="Low complexity" evidence="8">
    <location>
        <begin position="39"/>
        <end position="52"/>
    </location>
</feature>
<dbReference type="InterPro" id="IPR007219">
    <property type="entry name" value="XnlR_reg_dom"/>
</dbReference>
<dbReference type="GO" id="GO:0000981">
    <property type="term" value="F:DNA-binding transcription factor activity, RNA polymerase II-specific"/>
    <property type="evidence" value="ECO:0007669"/>
    <property type="project" value="InterPro"/>
</dbReference>
<evidence type="ECO:0000256" key="4">
    <source>
        <dbReference type="ARBA" id="ARBA00023015"/>
    </source>
</evidence>
<evidence type="ECO:0000256" key="6">
    <source>
        <dbReference type="ARBA" id="ARBA00023163"/>
    </source>
</evidence>
<comment type="subcellular location">
    <subcellularLocation>
        <location evidence="1">Nucleus</location>
    </subcellularLocation>
</comment>
<dbReference type="GO" id="GO:0005634">
    <property type="term" value="C:nucleus"/>
    <property type="evidence" value="ECO:0007669"/>
    <property type="project" value="UniProtKB-SubCell"/>
</dbReference>
<keyword evidence="3" id="KW-0862">Zinc</keyword>
<dbReference type="CDD" id="cd00067">
    <property type="entry name" value="GAL4"/>
    <property type="match status" value="1"/>
</dbReference>
<evidence type="ECO:0000256" key="7">
    <source>
        <dbReference type="ARBA" id="ARBA00023242"/>
    </source>
</evidence>
<keyword evidence="4" id="KW-0805">Transcription regulation</keyword>
<dbReference type="Gene3D" id="4.10.240.10">
    <property type="entry name" value="Zn(2)-C6 fungal-type DNA-binding domain"/>
    <property type="match status" value="1"/>
</dbReference>
<proteinExistence type="predicted"/>
<dbReference type="GO" id="GO:0043565">
    <property type="term" value="F:sequence-specific DNA binding"/>
    <property type="evidence" value="ECO:0007669"/>
    <property type="project" value="TreeGrafter"/>
</dbReference>
<gene>
    <name evidence="10" type="ORF">EV356DRAFT_568417</name>
</gene>
<dbReference type="PROSITE" id="PS00463">
    <property type="entry name" value="ZN2_CY6_FUNGAL_1"/>
    <property type="match status" value="1"/>
</dbReference>
<dbReference type="SMART" id="SM00066">
    <property type="entry name" value="GAL4"/>
    <property type="match status" value="1"/>
</dbReference>
<evidence type="ECO:0000313" key="10">
    <source>
        <dbReference type="EMBL" id="KAF2232946.1"/>
    </source>
</evidence>
<dbReference type="Proteomes" id="UP000800092">
    <property type="component" value="Unassembled WGS sequence"/>
</dbReference>
<dbReference type="PANTHER" id="PTHR47540:SF1">
    <property type="entry name" value="ACTIVATOR OF STRESS GENES 1-RELATED"/>
    <property type="match status" value="1"/>
</dbReference>
<dbReference type="GO" id="GO:0045944">
    <property type="term" value="P:positive regulation of transcription by RNA polymerase II"/>
    <property type="evidence" value="ECO:0007669"/>
    <property type="project" value="TreeGrafter"/>
</dbReference>
<evidence type="ECO:0000259" key="9">
    <source>
        <dbReference type="PROSITE" id="PS50048"/>
    </source>
</evidence>
<name>A0A6A6H4C7_VIRVR</name>
<protein>
    <recommendedName>
        <fullName evidence="9">Zn(2)-C6 fungal-type domain-containing protein</fullName>
    </recommendedName>
</protein>
<feature type="region of interest" description="Disordered" evidence="8">
    <location>
        <begin position="1"/>
        <end position="60"/>
    </location>
</feature>
<feature type="compositionally biased region" description="Acidic residues" evidence="8">
    <location>
        <begin position="1"/>
        <end position="14"/>
    </location>
</feature>
<evidence type="ECO:0000256" key="2">
    <source>
        <dbReference type="ARBA" id="ARBA00022723"/>
    </source>
</evidence>
<organism evidence="10 11">
    <name type="scientific">Viridothelium virens</name>
    <name type="common">Speckled blister lichen</name>
    <name type="synonym">Trypethelium virens</name>
    <dbReference type="NCBI Taxonomy" id="1048519"/>
    <lineage>
        <taxon>Eukaryota</taxon>
        <taxon>Fungi</taxon>
        <taxon>Dikarya</taxon>
        <taxon>Ascomycota</taxon>
        <taxon>Pezizomycotina</taxon>
        <taxon>Dothideomycetes</taxon>
        <taxon>Dothideomycetes incertae sedis</taxon>
        <taxon>Trypetheliales</taxon>
        <taxon>Trypetheliaceae</taxon>
        <taxon>Viridothelium</taxon>
    </lineage>
</organism>
<keyword evidence="5" id="KW-0238">DNA-binding</keyword>
<sequence length="983" mass="109490">MEDPTTTDDFEDGQQDVKEEPPQSPVSPSEESTVGANQTSDNAAADTSADASVPLQKRRRRVTRACDECRRKKIKCDGKQPCTHCTVYSYECTYDQPSHRRRNPQPQYIEALEHRLQRAETLLKYVMPNVDLSDPNLDVALQNGMFPNAPSTFGQIAAHDIKPHVQAAPPEQKPPSDSSKEYQLESMVKATGQLDLDEDGYWDYHGHSSGLSFVRRMRESLGDLMGPEGQATPFIKSRPLSQVFESPTSNNESPLESTSSMVDLPAKHCAIKLCGHALYDATALLKVVHQPTFFRLLDRVYDYGVENIGNTEQKFLPLLYAVLALGCLFASDEDSTLEKYGYENAIDQGFQYFKACRQMIDLADCRDISSLQAHIFMILFLQSSAKLSTCYAFVGIALRSALRMGLHRSFDDNFTPIEAETRKRAFWVIRKMDIYVGALLGLPITLSDDDIDQDLPTEVEDEYITETEIKPMPKGTTTIVQGSNAHLQLVRIMNKIVRIVYPIKNAQQRGHMSQYTVSMQKIRELEKDLQDWKEKLPMGLRPGDAQPRIIRAQQLLRMAFAHAQVLLYRPFLHYVSQAKRDKVVDPKAYASGMACVSVSRNIVHITAEMKKQGLLVGSHWFVMYTTFFAVLSLVFYSLENPDTATSQDVMRDAYEGRDTLAALAKRSMAADRCTATLANLFEHLPERLERGRPNSTTNKKRRPTASPNMPNSAPASAGHNTSSNIPTPQSEGKRAMTFPKQSNTPNRKHFPHPLSLSQNNTPLDSPYALNSPEFFSSPSMASESGTNGPPMTGTQPSFPVLGGYQNPALADLQAVMFPSSDPFAYPSEAMTNFENTNCQFNQFNSTSTSSGNKNISPRNSMFGTPQSGTMDNTGNLDVQLFGPLPPYMSQNQQQQQQQFDLSRQQDAQAHLQQQSAMNMNNPTSGMMGQGSNNYMSGSMPTTGDWGAAPQSMRTSGLPGMNLDEIFGGEEWNGLLMDPSFRQP</sequence>